<feature type="region of interest" description="Disordered" evidence="1">
    <location>
        <begin position="124"/>
        <end position="252"/>
    </location>
</feature>
<dbReference type="Proteomes" id="UP000054248">
    <property type="component" value="Unassembled WGS sequence"/>
</dbReference>
<accession>A0A0C3M884</accession>
<evidence type="ECO:0000313" key="2">
    <source>
        <dbReference type="EMBL" id="KIO29872.1"/>
    </source>
</evidence>
<name>A0A0C3M884_9AGAM</name>
<evidence type="ECO:0000313" key="3">
    <source>
        <dbReference type="Proteomes" id="UP000054248"/>
    </source>
</evidence>
<dbReference type="AlphaFoldDB" id="A0A0C3M884"/>
<proteinExistence type="predicted"/>
<dbReference type="HOGENOM" id="CLU_669389_0_0_1"/>
<organism evidence="2 3">
    <name type="scientific">Tulasnella calospora MUT 4182</name>
    <dbReference type="NCBI Taxonomy" id="1051891"/>
    <lineage>
        <taxon>Eukaryota</taxon>
        <taxon>Fungi</taxon>
        <taxon>Dikarya</taxon>
        <taxon>Basidiomycota</taxon>
        <taxon>Agaricomycotina</taxon>
        <taxon>Agaricomycetes</taxon>
        <taxon>Cantharellales</taxon>
        <taxon>Tulasnellaceae</taxon>
        <taxon>Tulasnella</taxon>
    </lineage>
</organism>
<reference evidence="2 3" key="1">
    <citation type="submission" date="2014-04" db="EMBL/GenBank/DDBJ databases">
        <authorList>
            <consortium name="DOE Joint Genome Institute"/>
            <person name="Kuo A."/>
            <person name="Girlanda M."/>
            <person name="Perotto S."/>
            <person name="Kohler A."/>
            <person name="Nagy L.G."/>
            <person name="Floudas D."/>
            <person name="Copeland A."/>
            <person name="Barry K.W."/>
            <person name="Cichocki N."/>
            <person name="Veneault-Fourrey C."/>
            <person name="LaButti K."/>
            <person name="Lindquist E.A."/>
            <person name="Lipzen A."/>
            <person name="Lundell T."/>
            <person name="Morin E."/>
            <person name="Murat C."/>
            <person name="Sun H."/>
            <person name="Tunlid A."/>
            <person name="Henrissat B."/>
            <person name="Grigoriev I.V."/>
            <person name="Hibbett D.S."/>
            <person name="Martin F."/>
            <person name="Nordberg H.P."/>
            <person name="Cantor M.N."/>
            <person name="Hua S.X."/>
        </authorList>
    </citation>
    <scope>NUCLEOTIDE SEQUENCE [LARGE SCALE GENOMIC DNA]</scope>
    <source>
        <strain evidence="2 3">MUT 4182</strain>
    </source>
</reference>
<dbReference type="OrthoDB" id="3314482at2759"/>
<sequence>MASLLGYIYHVQRSLYTMPSLSACLAKIESLVPTLQGWPSRLRVKTGLGLHLRGKLSFKAKTKKPGSSRPPSLESLPEWDPQFYASTMEAERRAVAERKHAAVTIRKEEHRRAELFNWPPEAVLRPLSPPMTQHAGDVIDGADTTSARSAVPPGTPDLLDASNSMVDLPKELPPLPASEPKPGNVSTTSPTPETKQGSPLQHEIVSARSAAKQTDIRLPVGNPNPKEADEGSKDSESEDSDRDDETPRASMIGVPNGFAAAMVRQPTQSGHPPARGINRRDTLKATSTNHPRTERTRQPRPPSRGHQNPELALLHHVPPVSETEIHGRGSTEQSNAPPNRQVGLSAKVMWARQLRYRLDFCDKIGDRRTYAAAAQEALAAGYVICPNHVLRRASAIIPIDMALFPNNPADL</sequence>
<feature type="compositionally biased region" description="Polar residues" evidence="1">
    <location>
        <begin position="184"/>
        <end position="199"/>
    </location>
</feature>
<feature type="region of interest" description="Disordered" evidence="1">
    <location>
        <begin position="266"/>
        <end position="309"/>
    </location>
</feature>
<evidence type="ECO:0000256" key="1">
    <source>
        <dbReference type="SAM" id="MobiDB-lite"/>
    </source>
</evidence>
<keyword evidence="3" id="KW-1185">Reference proteome</keyword>
<dbReference type="EMBL" id="KN822977">
    <property type="protein sequence ID" value="KIO29872.1"/>
    <property type="molecule type" value="Genomic_DNA"/>
</dbReference>
<protein>
    <submittedName>
        <fullName evidence="2">Uncharacterized protein</fullName>
    </submittedName>
</protein>
<feature type="compositionally biased region" description="Basic and acidic residues" evidence="1">
    <location>
        <begin position="226"/>
        <end position="235"/>
    </location>
</feature>
<reference evidence="3" key="2">
    <citation type="submission" date="2015-01" db="EMBL/GenBank/DDBJ databases">
        <title>Evolutionary Origins and Diversification of the Mycorrhizal Mutualists.</title>
        <authorList>
            <consortium name="DOE Joint Genome Institute"/>
            <consortium name="Mycorrhizal Genomics Consortium"/>
            <person name="Kohler A."/>
            <person name="Kuo A."/>
            <person name="Nagy L.G."/>
            <person name="Floudas D."/>
            <person name="Copeland A."/>
            <person name="Barry K.W."/>
            <person name="Cichocki N."/>
            <person name="Veneault-Fourrey C."/>
            <person name="LaButti K."/>
            <person name="Lindquist E.A."/>
            <person name="Lipzen A."/>
            <person name="Lundell T."/>
            <person name="Morin E."/>
            <person name="Murat C."/>
            <person name="Riley R."/>
            <person name="Ohm R."/>
            <person name="Sun H."/>
            <person name="Tunlid A."/>
            <person name="Henrissat B."/>
            <person name="Grigoriev I.V."/>
            <person name="Hibbett D.S."/>
            <person name="Martin F."/>
        </authorList>
    </citation>
    <scope>NUCLEOTIDE SEQUENCE [LARGE SCALE GENOMIC DNA]</scope>
    <source>
        <strain evidence="3">MUT 4182</strain>
    </source>
</reference>
<feature type="compositionally biased region" description="Low complexity" evidence="1">
    <location>
        <begin position="67"/>
        <end position="78"/>
    </location>
</feature>
<feature type="region of interest" description="Disordered" evidence="1">
    <location>
        <begin position="59"/>
        <end position="78"/>
    </location>
</feature>
<gene>
    <name evidence="2" type="ORF">M407DRAFT_226002</name>
</gene>
<feature type="region of interest" description="Disordered" evidence="1">
    <location>
        <begin position="322"/>
        <end position="341"/>
    </location>
</feature>